<dbReference type="InterPro" id="IPR045864">
    <property type="entry name" value="aa-tRNA-synth_II/BPL/LPL"/>
</dbReference>
<feature type="region of interest" description="Disordered" evidence="10">
    <location>
        <begin position="485"/>
        <end position="509"/>
    </location>
</feature>
<feature type="domain" description="Aminoacyl-transfer RNA synthetases class-II family profile" evidence="11">
    <location>
        <begin position="171"/>
        <end position="484"/>
    </location>
</feature>
<dbReference type="InterPro" id="IPR018149">
    <property type="entry name" value="Lys-tRNA-synth_II_C"/>
</dbReference>
<comment type="similarity">
    <text evidence="1 8">Belongs to the class-II aminoacyl-tRNA synthetase family.</text>
</comment>
<keyword evidence="3 8" id="KW-0479">Metal-binding</keyword>
<evidence type="ECO:0000256" key="3">
    <source>
        <dbReference type="ARBA" id="ARBA00022723"/>
    </source>
</evidence>
<gene>
    <name evidence="8 12" type="primary">lysS</name>
    <name evidence="12" type="ORF">Pan216_14120</name>
</gene>
<organism evidence="12 13">
    <name type="scientific">Kolteria novifilia</name>
    <dbReference type="NCBI Taxonomy" id="2527975"/>
    <lineage>
        <taxon>Bacteria</taxon>
        <taxon>Pseudomonadati</taxon>
        <taxon>Planctomycetota</taxon>
        <taxon>Planctomycetia</taxon>
        <taxon>Kolteriales</taxon>
        <taxon>Kolteriaceae</taxon>
        <taxon>Kolteria</taxon>
    </lineage>
</organism>
<dbReference type="NCBIfam" id="NF001756">
    <property type="entry name" value="PRK00484.1"/>
    <property type="match status" value="1"/>
</dbReference>
<dbReference type="InterPro" id="IPR006195">
    <property type="entry name" value="aa-tRNA-synth_II"/>
</dbReference>
<evidence type="ECO:0000256" key="7">
    <source>
        <dbReference type="ARBA" id="ARBA00048573"/>
    </source>
</evidence>
<dbReference type="PANTHER" id="PTHR42918:SF15">
    <property type="entry name" value="LYSINE--TRNA LIGASE, CHLOROPLASTIC_MITOCHONDRIAL"/>
    <property type="match status" value="1"/>
</dbReference>
<dbReference type="GO" id="GO:0000049">
    <property type="term" value="F:tRNA binding"/>
    <property type="evidence" value="ECO:0007669"/>
    <property type="project" value="TreeGrafter"/>
</dbReference>
<feature type="compositionally biased region" description="Basic and acidic residues" evidence="10">
    <location>
        <begin position="485"/>
        <end position="500"/>
    </location>
</feature>
<dbReference type="EMBL" id="CP036279">
    <property type="protein sequence ID" value="QDU60566.1"/>
    <property type="molecule type" value="Genomic_DNA"/>
</dbReference>
<comment type="subunit">
    <text evidence="8">Homodimer.</text>
</comment>
<accession>A0A518B0R1</accession>
<dbReference type="Pfam" id="PF00152">
    <property type="entry name" value="tRNA-synt_2"/>
    <property type="match status" value="1"/>
</dbReference>
<dbReference type="InterPro" id="IPR004365">
    <property type="entry name" value="NA-bd_OB_tRNA"/>
</dbReference>
<dbReference type="GO" id="GO:0005524">
    <property type="term" value="F:ATP binding"/>
    <property type="evidence" value="ECO:0007669"/>
    <property type="project" value="UniProtKB-UniRule"/>
</dbReference>
<feature type="binding site" evidence="8">
    <location>
        <position position="404"/>
    </location>
    <ligand>
        <name>Mg(2+)</name>
        <dbReference type="ChEBI" id="CHEBI:18420"/>
        <label>2</label>
    </ligand>
</feature>
<keyword evidence="2 8" id="KW-0436">Ligase</keyword>
<comment type="subcellular location">
    <subcellularLocation>
        <location evidence="8">Cytoplasm</location>
    </subcellularLocation>
</comment>
<keyword evidence="8" id="KW-0963">Cytoplasm</keyword>
<proteinExistence type="inferred from homology"/>
<dbReference type="CDD" id="cd04322">
    <property type="entry name" value="LysRS_N"/>
    <property type="match status" value="1"/>
</dbReference>
<dbReference type="AlphaFoldDB" id="A0A518B0R1"/>
<dbReference type="GO" id="GO:0005829">
    <property type="term" value="C:cytosol"/>
    <property type="evidence" value="ECO:0007669"/>
    <property type="project" value="TreeGrafter"/>
</dbReference>
<evidence type="ECO:0000313" key="13">
    <source>
        <dbReference type="Proteomes" id="UP000317093"/>
    </source>
</evidence>
<dbReference type="Gene3D" id="2.40.50.140">
    <property type="entry name" value="Nucleic acid-binding proteins"/>
    <property type="match status" value="1"/>
</dbReference>
<keyword evidence="6 8" id="KW-0030">Aminoacyl-tRNA synthetase</keyword>
<dbReference type="InterPro" id="IPR004364">
    <property type="entry name" value="Aa-tRNA-synt_II"/>
</dbReference>
<dbReference type="NCBIfam" id="TIGR00499">
    <property type="entry name" value="lysS_bact"/>
    <property type="match status" value="1"/>
</dbReference>
<dbReference type="Gene3D" id="3.30.930.10">
    <property type="entry name" value="Bira Bifunctional Protein, Domain 2"/>
    <property type="match status" value="1"/>
</dbReference>
<reference evidence="12 13" key="1">
    <citation type="submission" date="2019-02" db="EMBL/GenBank/DDBJ databases">
        <title>Deep-cultivation of Planctomycetes and their phenomic and genomic characterization uncovers novel biology.</title>
        <authorList>
            <person name="Wiegand S."/>
            <person name="Jogler M."/>
            <person name="Boedeker C."/>
            <person name="Pinto D."/>
            <person name="Vollmers J."/>
            <person name="Rivas-Marin E."/>
            <person name="Kohn T."/>
            <person name="Peeters S.H."/>
            <person name="Heuer A."/>
            <person name="Rast P."/>
            <person name="Oberbeckmann S."/>
            <person name="Bunk B."/>
            <person name="Jeske O."/>
            <person name="Meyerdierks A."/>
            <person name="Storesund J.E."/>
            <person name="Kallscheuer N."/>
            <person name="Luecker S."/>
            <person name="Lage O.M."/>
            <person name="Pohl T."/>
            <person name="Merkel B.J."/>
            <person name="Hornburger P."/>
            <person name="Mueller R.-W."/>
            <person name="Bruemmer F."/>
            <person name="Labrenz M."/>
            <person name="Spormann A.M."/>
            <person name="Op den Camp H."/>
            <person name="Overmann J."/>
            <person name="Amann R."/>
            <person name="Jetten M.S.M."/>
            <person name="Mascher T."/>
            <person name="Medema M.H."/>
            <person name="Devos D.P."/>
            <person name="Kaster A.-K."/>
            <person name="Ovreas L."/>
            <person name="Rohde M."/>
            <person name="Galperin M.Y."/>
            <person name="Jogler C."/>
        </authorList>
    </citation>
    <scope>NUCLEOTIDE SEQUENCE [LARGE SCALE GENOMIC DNA]</scope>
    <source>
        <strain evidence="12 13">Pan216</strain>
    </source>
</reference>
<feature type="binding site" evidence="8">
    <location>
        <position position="404"/>
    </location>
    <ligand>
        <name>Mg(2+)</name>
        <dbReference type="ChEBI" id="CHEBI:18420"/>
        <label>1</label>
    </ligand>
</feature>
<dbReference type="PANTHER" id="PTHR42918">
    <property type="entry name" value="LYSYL-TRNA SYNTHETASE"/>
    <property type="match status" value="1"/>
</dbReference>
<evidence type="ECO:0000256" key="6">
    <source>
        <dbReference type="ARBA" id="ARBA00023146"/>
    </source>
</evidence>
<dbReference type="PROSITE" id="PS50862">
    <property type="entry name" value="AA_TRNA_LIGASE_II"/>
    <property type="match status" value="1"/>
</dbReference>
<dbReference type="SUPFAM" id="SSF50249">
    <property type="entry name" value="Nucleic acid-binding proteins"/>
    <property type="match status" value="1"/>
</dbReference>
<dbReference type="SUPFAM" id="SSF55681">
    <property type="entry name" value="Class II aaRS and biotin synthetases"/>
    <property type="match status" value="1"/>
</dbReference>
<evidence type="ECO:0000256" key="4">
    <source>
        <dbReference type="ARBA" id="ARBA00022741"/>
    </source>
</evidence>
<dbReference type="PRINTS" id="PR00982">
    <property type="entry name" value="TRNASYNTHLYS"/>
</dbReference>
<dbReference type="GO" id="GO:0006430">
    <property type="term" value="P:lysyl-tRNA aminoacylation"/>
    <property type="evidence" value="ECO:0007669"/>
    <property type="project" value="UniProtKB-UniRule"/>
</dbReference>
<feature type="binding site" evidence="8">
    <location>
        <position position="397"/>
    </location>
    <ligand>
        <name>Mg(2+)</name>
        <dbReference type="ChEBI" id="CHEBI:18420"/>
        <label>1</label>
    </ligand>
</feature>
<dbReference type="HAMAP" id="MF_00252">
    <property type="entry name" value="Lys_tRNA_synth_class2"/>
    <property type="match status" value="1"/>
</dbReference>
<evidence type="ECO:0000256" key="9">
    <source>
        <dbReference type="RuleBase" id="RU000336"/>
    </source>
</evidence>
<protein>
    <recommendedName>
        <fullName evidence="8">Lysine--tRNA ligase</fullName>
        <ecNumber evidence="8">6.1.1.6</ecNumber>
    </recommendedName>
    <alternativeName>
        <fullName evidence="8">Lysyl-tRNA synthetase</fullName>
        <shortName evidence="8">LysRS</shortName>
    </alternativeName>
</protein>
<dbReference type="EC" id="6.1.1.6" evidence="8"/>
<evidence type="ECO:0000256" key="1">
    <source>
        <dbReference type="ARBA" id="ARBA00008226"/>
    </source>
</evidence>
<keyword evidence="8 9" id="KW-0460">Magnesium</keyword>
<dbReference type="CDD" id="cd00775">
    <property type="entry name" value="LysRS_core"/>
    <property type="match status" value="1"/>
</dbReference>
<dbReference type="KEGG" id="knv:Pan216_14120"/>
<dbReference type="InterPro" id="IPR002313">
    <property type="entry name" value="Lys-tRNA-ligase_II"/>
</dbReference>
<keyword evidence="13" id="KW-1185">Reference proteome</keyword>
<dbReference type="InterPro" id="IPR044136">
    <property type="entry name" value="Lys-tRNA-ligase_II_N"/>
</dbReference>
<comment type="catalytic activity">
    <reaction evidence="7 8 9">
        <text>tRNA(Lys) + L-lysine + ATP = L-lysyl-tRNA(Lys) + AMP + diphosphate</text>
        <dbReference type="Rhea" id="RHEA:20792"/>
        <dbReference type="Rhea" id="RHEA-COMP:9696"/>
        <dbReference type="Rhea" id="RHEA-COMP:9697"/>
        <dbReference type="ChEBI" id="CHEBI:30616"/>
        <dbReference type="ChEBI" id="CHEBI:32551"/>
        <dbReference type="ChEBI" id="CHEBI:33019"/>
        <dbReference type="ChEBI" id="CHEBI:78442"/>
        <dbReference type="ChEBI" id="CHEBI:78529"/>
        <dbReference type="ChEBI" id="CHEBI:456215"/>
        <dbReference type="EC" id="6.1.1.6"/>
    </reaction>
</comment>
<dbReference type="Pfam" id="PF01336">
    <property type="entry name" value="tRNA_anti-codon"/>
    <property type="match status" value="1"/>
</dbReference>
<evidence type="ECO:0000259" key="11">
    <source>
        <dbReference type="PROSITE" id="PS50862"/>
    </source>
</evidence>
<dbReference type="GO" id="GO:0004824">
    <property type="term" value="F:lysine-tRNA ligase activity"/>
    <property type="evidence" value="ECO:0007669"/>
    <property type="project" value="UniProtKB-UniRule"/>
</dbReference>
<dbReference type="InterPro" id="IPR012340">
    <property type="entry name" value="NA-bd_OB-fold"/>
</dbReference>
<comment type="cofactor">
    <cofactor evidence="8 9">
        <name>Mg(2+)</name>
        <dbReference type="ChEBI" id="CHEBI:18420"/>
    </cofactor>
    <text evidence="8 9">Binds 3 Mg(2+) ions per subunit.</text>
</comment>
<dbReference type="GO" id="GO:0000287">
    <property type="term" value="F:magnesium ion binding"/>
    <property type="evidence" value="ECO:0007669"/>
    <property type="project" value="UniProtKB-UniRule"/>
</dbReference>
<name>A0A518B0R1_9BACT</name>
<keyword evidence="5 8" id="KW-0067">ATP-binding</keyword>
<evidence type="ECO:0000313" key="12">
    <source>
        <dbReference type="EMBL" id="QDU60566.1"/>
    </source>
</evidence>
<evidence type="ECO:0000256" key="10">
    <source>
        <dbReference type="SAM" id="MobiDB-lite"/>
    </source>
</evidence>
<keyword evidence="8" id="KW-0648">Protein biosynthesis</keyword>
<keyword evidence="4 8" id="KW-0547">Nucleotide-binding</keyword>
<evidence type="ECO:0000256" key="5">
    <source>
        <dbReference type="ARBA" id="ARBA00022840"/>
    </source>
</evidence>
<dbReference type="RefSeq" id="WP_145256611.1">
    <property type="nucleotide sequence ID" value="NZ_CP036279.1"/>
</dbReference>
<evidence type="ECO:0000256" key="8">
    <source>
        <dbReference type="HAMAP-Rule" id="MF_00252"/>
    </source>
</evidence>
<evidence type="ECO:0000256" key="2">
    <source>
        <dbReference type="ARBA" id="ARBA00022598"/>
    </source>
</evidence>
<dbReference type="OrthoDB" id="9802326at2"/>
<dbReference type="Proteomes" id="UP000317093">
    <property type="component" value="Chromosome"/>
</dbReference>
<sequence length="509" mass="57136">MTEGASKLEQVRIDKLEKIRALGLDPWGGRFDDRQTIADVASQAPEEPGTTTETVVRVAGRILGLRDKGRVVFIDLQDKTGRIQLFIGKKQVGEENWNIVGLLDLWDLVGAEGKLGRTKTGEASVFVESLTLLTKTIAHPPEKYHGAQDIEIRLRRRYLDMIQNPEVLARFESRAKIVRFIREFLGQREFVEVETPTMHSIAGGAAARPFVTHHNALDIELFMRIALELPLKRCLVGGVDRVYEIGRVWRNEGIDASHNPEFTMLELYEAYGDYETMMELTESLIVGAAEALGNGLKLPYGEREIDMTRPWRRATYDELLREKYGFGLDDTEQARAEAIKREIEVDGKHPDVIMDALFEEGVSDELVAPTFVIDYPASICPLTKRKAGNERVAERFELFINGMEVANAYTELNDPLLQEQLFSTQLEGQEEEDSMAKMDHDFIAALKHGMPPAGGLGIGIDRLVMLLTNSQTIRDVIIFPLLRPERGQGGKESSEEHAGDGEVLDDESD</sequence>